<sequence length="246" mass="28048">MRIFIKLFISLAFCILNVFLISKETITIFSGKAYNNKKEHIFTEEYTIIRDGDKVTQVNTIFKDPKGLTIAEMASDFSLHDFLPKIHFEKLDEFSYGASLIESSLQVFRTTQKKILKSKKLNIKDGMVAGPGFYFYVLDNLEKLISGKSMKMTLVQPNRLSSYTFTMKLSDYDKETDHATINMSVDNKLIKAFVPDIELVLNAKEKSLVSYKGLSGFLSDGTTMRKVKIDYSAPEDQIKGLLRARE</sequence>
<dbReference type="AlphaFoldDB" id="A0A2A4YDB9"/>
<evidence type="ECO:0008006" key="3">
    <source>
        <dbReference type="Google" id="ProtNLM"/>
    </source>
</evidence>
<comment type="caution">
    <text evidence="1">The sequence shown here is derived from an EMBL/GenBank/DDBJ whole genome shotgun (WGS) entry which is preliminary data.</text>
</comment>
<dbReference type="Proteomes" id="UP000217838">
    <property type="component" value="Unassembled WGS sequence"/>
</dbReference>
<evidence type="ECO:0000313" key="1">
    <source>
        <dbReference type="EMBL" id="PCI92848.1"/>
    </source>
</evidence>
<gene>
    <name evidence="1" type="ORF">COB11_06445</name>
</gene>
<organism evidence="1 2">
    <name type="scientific">Aerophobetes bacterium</name>
    <dbReference type="NCBI Taxonomy" id="2030807"/>
    <lineage>
        <taxon>Bacteria</taxon>
        <taxon>Candidatus Aerophobota</taxon>
    </lineage>
</organism>
<proteinExistence type="predicted"/>
<protein>
    <recommendedName>
        <fullName evidence="3">DUF3108 domain-containing protein</fullName>
    </recommendedName>
</protein>
<accession>A0A2A4YDB9</accession>
<name>A0A2A4YDB9_UNCAE</name>
<reference evidence="2" key="1">
    <citation type="submission" date="2017-08" db="EMBL/GenBank/DDBJ databases">
        <title>A dynamic microbial community with high functional redundancy inhabits the cold, oxic subseafloor aquifer.</title>
        <authorList>
            <person name="Tully B.J."/>
            <person name="Wheat C.G."/>
            <person name="Glazer B.T."/>
            <person name="Huber J.A."/>
        </authorList>
    </citation>
    <scope>NUCLEOTIDE SEQUENCE [LARGE SCALE GENOMIC DNA]</scope>
</reference>
<dbReference type="EMBL" id="NVUU01000082">
    <property type="protein sequence ID" value="PCI92848.1"/>
    <property type="molecule type" value="Genomic_DNA"/>
</dbReference>
<evidence type="ECO:0000313" key="2">
    <source>
        <dbReference type="Proteomes" id="UP000217838"/>
    </source>
</evidence>